<gene>
    <name evidence="1" type="ORF">NEILACOT_04163</name>
</gene>
<proteinExistence type="predicted"/>
<dbReference type="AlphaFoldDB" id="D0W9F3"/>
<comment type="caution">
    <text evidence="1">The sequence shown here is derived from an EMBL/GenBank/DDBJ whole genome shotgun (WGS) entry which is preliminary data.</text>
</comment>
<evidence type="ECO:0000313" key="1">
    <source>
        <dbReference type="EMBL" id="EEZ75748.1"/>
    </source>
</evidence>
<protein>
    <submittedName>
        <fullName evidence="1">Uncharacterized protein</fullName>
    </submittedName>
</protein>
<reference evidence="1 2" key="1">
    <citation type="submission" date="2009-10" db="EMBL/GenBank/DDBJ databases">
        <authorList>
            <person name="Weinstock G."/>
            <person name="Sodergren E."/>
            <person name="Clifton S."/>
            <person name="Fulton L."/>
            <person name="Fulton B."/>
            <person name="Courtney L."/>
            <person name="Fronick C."/>
            <person name="Harrison M."/>
            <person name="Strong C."/>
            <person name="Farmer C."/>
            <person name="Delahaunty K."/>
            <person name="Markovic C."/>
            <person name="Hall O."/>
            <person name="Minx P."/>
            <person name="Tomlinson C."/>
            <person name="Mitreva M."/>
            <person name="Nelson J."/>
            <person name="Hou S."/>
            <person name="Wollam A."/>
            <person name="Pepin K.H."/>
            <person name="Johnson M."/>
            <person name="Bhonagiri V."/>
            <person name="Nash W.E."/>
            <person name="Warren W."/>
            <person name="Chinwalla A."/>
            <person name="Mardis E.R."/>
            <person name="Wilson R.K."/>
        </authorList>
    </citation>
    <scope>NUCLEOTIDE SEQUENCE [LARGE SCALE GENOMIC DNA]</scope>
    <source>
        <strain evidence="1 2">ATCC 23970</strain>
    </source>
</reference>
<dbReference type="EMBL" id="ACEQ02000012">
    <property type="protein sequence ID" value="EEZ75748.1"/>
    <property type="molecule type" value="Genomic_DNA"/>
</dbReference>
<sequence>MSLRRRFCRYGSVGFFILCFLSVFGFCSGDTVKSGRFDADGKCIRPIHPDGA</sequence>
<accession>D0W9F3</accession>
<organism evidence="1 2">
    <name type="scientific">Neisseria lactamica ATCC 23970</name>
    <dbReference type="NCBI Taxonomy" id="546265"/>
    <lineage>
        <taxon>Bacteria</taxon>
        <taxon>Pseudomonadati</taxon>
        <taxon>Pseudomonadota</taxon>
        <taxon>Betaproteobacteria</taxon>
        <taxon>Neisseriales</taxon>
        <taxon>Neisseriaceae</taxon>
        <taxon>Neisseria</taxon>
    </lineage>
</organism>
<evidence type="ECO:0000313" key="2">
    <source>
        <dbReference type="Proteomes" id="UP000003843"/>
    </source>
</evidence>
<dbReference type="Proteomes" id="UP000003843">
    <property type="component" value="Unassembled WGS sequence"/>
</dbReference>
<name>D0W9F3_NEILA</name>